<feature type="compositionally biased region" description="Pro residues" evidence="1">
    <location>
        <begin position="510"/>
        <end position="523"/>
    </location>
</feature>
<name>A0AB34INQ2_PRYPA</name>
<dbReference type="AlphaFoldDB" id="A0AB34INQ2"/>
<feature type="region of interest" description="Disordered" evidence="1">
    <location>
        <begin position="341"/>
        <end position="449"/>
    </location>
</feature>
<gene>
    <name evidence="2" type="ORF">AB1Y20_011144</name>
</gene>
<feature type="compositionally biased region" description="Low complexity" evidence="1">
    <location>
        <begin position="403"/>
        <end position="414"/>
    </location>
</feature>
<feature type="compositionally biased region" description="Basic residues" evidence="1">
    <location>
        <begin position="568"/>
        <end position="580"/>
    </location>
</feature>
<protein>
    <submittedName>
        <fullName evidence="2">Uncharacterized protein</fullName>
    </submittedName>
</protein>
<feature type="compositionally biased region" description="Low complexity" evidence="1">
    <location>
        <begin position="286"/>
        <end position="309"/>
    </location>
</feature>
<feature type="region of interest" description="Disordered" evidence="1">
    <location>
        <begin position="559"/>
        <end position="622"/>
    </location>
</feature>
<feature type="region of interest" description="Disordered" evidence="1">
    <location>
        <begin position="659"/>
        <end position="716"/>
    </location>
</feature>
<organism evidence="2 3">
    <name type="scientific">Prymnesium parvum</name>
    <name type="common">Toxic golden alga</name>
    <dbReference type="NCBI Taxonomy" id="97485"/>
    <lineage>
        <taxon>Eukaryota</taxon>
        <taxon>Haptista</taxon>
        <taxon>Haptophyta</taxon>
        <taxon>Prymnesiophyceae</taxon>
        <taxon>Prymnesiales</taxon>
        <taxon>Prymnesiaceae</taxon>
        <taxon>Prymnesium</taxon>
    </lineage>
</organism>
<reference evidence="2 3" key="1">
    <citation type="journal article" date="2024" name="Science">
        <title>Giant polyketide synthase enzymes in the biosynthesis of giant marine polyether toxins.</title>
        <authorList>
            <person name="Fallon T.R."/>
            <person name="Shende V.V."/>
            <person name="Wierzbicki I.H."/>
            <person name="Pendleton A.L."/>
            <person name="Watervoot N.F."/>
            <person name="Auber R.P."/>
            <person name="Gonzalez D.J."/>
            <person name="Wisecaver J.H."/>
            <person name="Moore B.S."/>
        </authorList>
    </citation>
    <scope>NUCLEOTIDE SEQUENCE [LARGE SCALE GENOMIC DNA]</scope>
    <source>
        <strain evidence="2 3">12B1</strain>
    </source>
</reference>
<dbReference type="Proteomes" id="UP001515480">
    <property type="component" value="Unassembled WGS sequence"/>
</dbReference>
<evidence type="ECO:0000313" key="2">
    <source>
        <dbReference type="EMBL" id="KAL1503079.1"/>
    </source>
</evidence>
<feature type="compositionally biased region" description="Polar residues" evidence="1">
    <location>
        <begin position="696"/>
        <end position="707"/>
    </location>
</feature>
<proteinExistence type="predicted"/>
<feature type="compositionally biased region" description="Pro residues" evidence="1">
    <location>
        <begin position="358"/>
        <end position="402"/>
    </location>
</feature>
<dbReference type="EMBL" id="JBGBPQ010000022">
    <property type="protein sequence ID" value="KAL1503079.1"/>
    <property type="molecule type" value="Genomic_DNA"/>
</dbReference>
<sequence>MNTLQDEAPLILDVFELLWRAHALVRIPDSVVYRFGRVESWYFSAARGVRSHRAPAIMRKRKFQLRQAGLRERIEEAMGAAQAQEDDVLAVWMTAAPGECSHVRHLTKAALHDFLRSGPDKGHGVLQRFVRPIGGHNSAVRTVRTPHYFNLECRTNWYAVTDARVPLAERLATFEGAVRHVKTSSLRRNLHLEVEACAAAAVEAIDRLFSENKLKVWVAALSFKFDSEATLFLCGCSQLTLAEFDEAGYYVGVRSDQTIDAQMGLTRPSAVGVRKDSTSTPRLSRAASPIPSVASPIPSVASPNRSVASPIPSVASPIPSVASPIPVLPSAIPAVASPTASLAPPAAASPTSLHAASPSPPAAASPCPPPAASPSPPAAAPPAPPAAASPAPPAAASRPPPASSAAAAACSSPAAEERQPAHQNDAASCSSPRQIAADARRDVSPRPRPWLDGTIFHMPSIGMKTYHTPSWWTTSLPDITGVLPPLRPVDSTPSLPPVWDPNSIRKAVFPPTPPPQRRGAPPPPHRRPLTQPADGKADEAAVVGLAILVLDDHRGGAVAITPTTRSAGRTKPRVGKRSRARTPPAASLPVLRQSPRQATPRTRGPHTLQSNASHDEEETVQVPRSLVRAARTYREGQSLSCYHSPGVWAGDCGTREGALTDRPRSKASPNRSAVRPALTPREVREEARRTLATLRGSLQPSKCSSGRTGERNEVRT</sequence>
<accession>A0AB34INQ2</accession>
<evidence type="ECO:0000256" key="1">
    <source>
        <dbReference type="SAM" id="MobiDB-lite"/>
    </source>
</evidence>
<evidence type="ECO:0000313" key="3">
    <source>
        <dbReference type="Proteomes" id="UP001515480"/>
    </source>
</evidence>
<feature type="region of interest" description="Disordered" evidence="1">
    <location>
        <begin position="494"/>
        <end position="536"/>
    </location>
</feature>
<keyword evidence="3" id="KW-1185">Reference proteome</keyword>
<feature type="region of interest" description="Disordered" evidence="1">
    <location>
        <begin position="268"/>
        <end position="309"/>
    </location>
</feature>
<comment type="caution">
    <text evidence="2">The sequence shown here is derived from an EMBL/GenBank/DDBJ whole genome shotgun (WGS) entry which is preliminary data.</text>
</comment>
<feature type="compositionally biased region" description="Low complexity" evidence="1">
    <location>
        <begin position="341"/>
        <end position="357"/>
    </location>
</feature>
<feature type="compositionally biased region" description="Polar residues" evidence="1">
    <location>
        <begin position="421"/>
        <end position="433"/>
    </location>
</feature>